<reference evidence="1 2" key="1">
    <citation type="submission" date="2024-04" db="EMBL/GenBank/DDBJ databases">
        <title>Human intestinal bacterial collection.</title>
        <authorList>
            <person name="Pauvert C."/>
            <person name="Hitch T.C.A."/>
            <person name="Clavel T."/>
        </authorList>
    </citation>
    <scope>NUCLEOTIDE SEQUENCE [LARGE SCALE GENOMIC DNA]</scope>
    <source>
        <strain evidence="1 2">CLA-KB-H42</strain>
    </source>
</reference>
<dbReference type="Pfam" id="PF12663">
    <property type="entry name" value="DUF3788"/>
    <property type="match status" value="1"/>
</dbReference>
<name>A0ABV1JJ16_9ACTN</name>
<organism evidence="1 2">
    <name type="scientific">Raoultibacter massiliensis</name>
    <dbReference type="NCBI Taxonomy" id="1852371"/>
    <lineage>
        <taxon>Bacteria</taxon>
        <taxon>Bacillati</taxon>
        <taxon>Actinomycetota</taxon>
        <taxon>Coriobacteriia</taxon>
        <taxon>Eggerthellales</taxon>
        <taxon>Eggerthellaceae</taxon>
        <taxon>Raoultibacter</taxon>
    </lineage>
</organism>
<keyword evidence="2" id="KW-1185">Reference proteome</keyword>
<dbReference type="RefSeq" id="WP_349227886.1">
    <property type="nucleotide sequence ID" value="NZ_JBBNOP010000016.1"/>
</dbReference>
<dbReference type="Proteomes" id="UP001487305">
    <property type="component" value="Unassembled WGS sequence"/>
</dbReference>
<evidence type="ECO:0000313" key="1">
    <source>
        <dbReference type="EMBL" id="MEQ3364097.1"/>
    </source>
</evidence>
<dbReference type="InterPro" id="IPR024265">
    <property type="entry name" value="DUF3788"/>
</dbReference>
<evidence type="ECO:0000313" key="2">
    <source>
        <dbReference type="Proteomes" id="UP001487305"/>
    </source>
</evidence>
<sequence length="142" mass="16431">MEWIERYKPDQEPSLSDIDAFVGTPLWGEFNAFLREGYQVEPEVSYSGCSGQPGWNVKYRKAGRALCTLYPMDGFFIALVVIGAKEYDEALDVLGGCTPYVRDLFEQTKPLMNQRWLMIRVTDDDILDDVKQLVRTRRKPKR</sequence>
<dbReference type="EMBL" id="JBBNOP010000016">
    <property type="protein sequence ID" value="MEQ3364097.1"/>
    <property type="molecule type" value="Genomic_DNA"/>
</dbReference>
<proteinExistence type="predicted"/>
<gene>
    <name evidence="1" type="ORF">AAA083_14025</name>
</gene>
<protein>
    <submittedName>
        <fullName evidence="1">DUF3788 domain-containing protein</fullName>
    </submittedName>
</protein>
<accession>A0ABV1JJ16</accession>
<comment type="caution">
    <text evidence="1">The sequence shown here is derived from an EMBL/GenBank/DDBJ whole genome shotgun (WGS) entry which is preliminary data.</text>
</comment>